<dbReference type="EMBL" id="JANPWB010000013">
    <property type="protein sequence ID" value="KAJ1107603.1"/>
    <property type="molecule type" value="Genomic_DNA"/>
</dbReference>
<comment type="caution">
    <text evidence="2">The sequence shown here is derived from an EMBL/GenBank/DDBJ whole genome shotgun (WGS) entry which is preliminary data.</text>
</comment>
<dbReference type="Proteomes" id="UP001066276">
    <property type="component" value="Chromosome 9"/>
</dbReference>
<protein>
    <submittedName>
        <fullName evidence="2">Uncharacterized protein</fullName>
    </submittedName>
</protein>
<reference evidence="2" key="1">
    <citation type="journal article" date="2022" name="bioRxiv">
        <title>Sequencing and chromosome-scale assembly of the giantPleurodeles waltlgenome.</title>
        <authorList>
            <person name="Brown T."/>
            <person name="Elewa A."/>
            <person name="Iarovenko S."/>
            <person name="Subramanian E."/>
            <person name="Araus A.J."/>
            <person name="Petzold A."/>
            <person name="Susuki M."/>
            <person name="Suzuki K.-i.T."/>
            <person name="Hayashi T."/>
            <person name="Toyoda A."/>
            <person name="Oliveira C."/>
            <person name="Osipova E."/>
            <person name="Leigh N.D."/>
            <person name="Simon A."/>
            <person name="Yun M.H."/>
        </authorList>
    </citation>
    <scope>NUCLEOTIDE SEQUENCE</scope>
    <source>
        <strain evidence="2">20211129_DDA</strain>
        <tissue evidence="2">Liver</tissue>
    </source>
</reference>
<evidence type="ECO:0000256" key="1">
    <source>
        <dbReference type="SAM" id="MobiDB-lite"/>
    </source>
</evidence>
<evidence type="ECO:0000313" key="2">
    <source>
        <dbReference type="EMBL" id="KAJ1107603.1"/>
    </source>
</evidence>
<keyword evidence="3" id="KW-1185">Reference proteome</keyword>
<feature type="region of interest" description="Disordered" evidence="1">
    <location>
        <begin position="65"/>
        <end position="85"/>
    </location>
</feature>
<evidence type="ECO:0000313" key="3">
    <source>
        <dbReference type="Proteomes" id="UP001066276"/>
    </source>
</evidence>
<accession>A0AAV7MV34</accession>
<proteinExistence type="predicted"/>
<organism evidence="2 3">
    <name type="scientific">Pleurodeles waltl</name>
    <name type="common">Iberian ribbed newt</name>
    <dbReference type="NCBI Taxonomy" id="8319"/>
    <lineage>
        <taxon>Eukaryota</taxon>
        <taxon>Metazoa</taxon>
        <taxon>Chordata</taxon>
        <taxon>Craniata</taxon>
        <taxon>Vertebrata</taxon>
        <taxon>Euteleostomi</taxon>
        <taxon>Amphibia</taxon>
        <taxon>Batrachia</taxon>
        <taxon>Caudata</taxon>
        <taxon>Salamandroidea</taxon>
        <taxon>Salamandridae</taxon>
        <taxon>Pleurodelinae</taxon>
        <taxon>Pleurodeles</taxon>
    </lineage>
</organism>
<sequence length="85" mass="9014">MLKEEEVEAFSVALGQTFSIQLPENPPFMQHHSQCRQHLEAARTTIAGPLPPKLPVPMLCAARAGAAGPSDGMPQGPALRTADTP</sequence>
<name>A0AAV7MV34_PLEWA</name>
<gene>
    <name evidence="2" type="ORF">NDU88_004993</name>
</gene>
<dbReference type="AlphaFoldDB" id="A0AAV7MV34"/>